<evidence type="ECO:0000313" key="3">
    <source>
        <dbReference type="WBParaSite" id="EN70_6295"/>
    </source>
</evidence>
<accession>A0A1I7VU55</accession>
<reference evidence="3" key="2">
    <citation type="submission" date="2016-11" db="UniProtKB">
        <authorList>
            <consortium name="WormBaseParasite"/>
        </authorList>
    </citation>
    <scope>IDENTIFICATION</scope>
</reference>
<name>A0A1I7VU55_LOALO</name>
<evidence type="ECO:0000256" key="1">
    <source>
        <dbReference type="SAM" id="SignalP"/>
    </source>
</evidence>
<feature type="chain" id="PRO_5009310356" evidence="1">
    <location>
        <begin position="18"/>
        <end position="167"/>
    </location>
</feature>
<evidence type="ECO:0000313" key="2">
    <source>
        <dbReference type="Proteomes" id="UP000095285"/>
    </source>
</evidence>
<sequence>MLSFLFLISFLTNTGQKSQHYDVILLNTTNSTDVFSRHNSSKEVIIDEGNSSDAILAPVKRRKNVTEFELIIDAVPLKYINLHVRNYDSKSGIEIKVGILYLSVIIMIVVLDGALPRLYGETVVITSARNTDTFCSASEEPRPLVHNIPPEYDSLRSSPILPLHNNG</sequence>
<protein>
    <submittedName>
        <fullName evidence="3">Uncharacterized protein</fullName>
    </submittedName>
</protein>
<dbReference type="WBParaSite" id="EN70_6295">
    <property type="protein sequence ID" value="EN70_6295"/>
    <property type="gene ID" value="EN70_6295"/>
</dbReference>
<feature type="signal peptide" evidence="1">
    <location>
        <begin position="1"/>
        <end position="17"/>
    </location>
</feature>
<organism evidence="2 3">
    <name type="scientific">Loa loa</name>
    <name type="common">Eye worm</name>
    <name type="synonym">Filaria loa</name>
    <dbReference type="NCBI Taxonomy" id="7209"/>
    <lineage>
        <taxon>Eukaryota</taxon>
        <taxon>Metazoa</taxon>
        <taxon>Ecdysozoa</taxon>
        <taxon>Nematoda</taxon>
        <taxon>Chromadorea</taxon>
        <taxon>Rhabditida</taxon>
        <taxon>Spirurina</taxon>
        <taxon>Spiruromorpha</taxon>
        <taxon>Filarioidea</taxon>
        <taxon>Onchocercidae</taxon>
        <taxon>Loa</taxon>
    </lineage>
</organism>
<keyword evidence="1" id="KW-0732">Signal</keyword>
<reference evidence="2" key="1">
    <citation type="submission" date="2012-04" db="EMBL/GenBank/DDBJ databases">
        <title>The Genome Sequence of Loa loa.</title>
        <authorList>
            <consortium name="The Broad Institute Genome Sequencing Platform"/>
            <consortium name="Broad Institute Genome Sequencing Center for Infectious Disease"/>
            <person name="Nutman T.B."/>
            <person name="Fink D.L."/>
            <person name="Russ C."/>
            <person name="Young S."/>
            <person name="Zeng Q."/>
            <person name="Gargeya S."/>
            <person name="Alvarado L."/>
            <person name="Berlin A."/>
            <person name="Chapman S.B."/>
            <person name="Chen Z."/>
            <person name="Freedman E."/>
            <person name="Gellesch M."/>
            <person name="Goldberg J."/>
            <person name="Griggs A."/>
            <person name="Gujja S."/>
            <person name="Heilman E.R."/>
            <person name="Heiman D."/>
            <person name="Howarth C."/>
            <person name="Mehta T."/>
            <person name="Neiman D."/>
            <person name="Pearson M."/>
            <person name="Roberts A."/>
            <person name="Saif S."/>
            <person name="Shea T."/>
            <person name="Shenoy N."/>
            <person name="Sisk P."/>
            <person name="Stolte C."/>
            <person name="Sykes S."/>
            <person name="White J."/>
            <person name="Yandava C."/>
            <person name="Haas B."/>
            <person name="Henn M.R."/>
            <person name="Nusbaum C."/>
            <person name="Birren B."/>
        </authorList>
    </citation>
    <scope>NUCLEOTIDE SEQUENCE [LARGE SCALE GENOMIC DNA]</scope>
</reference>
<proteinExistence type="predicted"/>
<dbReference type="AlphaFoldDB" id="A0A1I7VU55"/>
<dbReference type="Proteomes" id="UP000095285">
    <property type="component" value="Unassembled WGS sequence"/>
</dbReference>
<keyword evidence="2" id="KW-1185">Reference proteome</keyword>